<dbReference type="KEGG" id="erc:Ecym_3488"/>
<dbReference type="PROSITE" id="PS00108">
    <property type="entry name" value="PROTEIN_KINASE_ST"/>
    <property type="match status" value="1"/>
</dbReference>
<dbReference type="EMBL" id="CP002499">
    <property type="protein sequence ID" value="AET38971.1"/>
    <property type="molecule type" value="Genomic_DNA"/>
</dbReference>
<evidence type="ECO:0000256" key="2">
    <source>
        <dbReference type="ARBA" id="ARBA00022679"/>
    </source>
</evidence>
<dbReference type="GO" id="GO:0030476">
    <property type="term" value="P:ascospore wall assembly"/>
    <property type="evidence" value="ECO:0007669"/>
    <property type="project" value="EnsemblFungi"/>
</dbReference>
<evidence type="ECO:0000256" key="5">
    <source>
        <dbReference type="ARBA" id="ARBA00022840"/>
    </source>
</evidence>
<protein>
    <recommendedName>
        <fullName evidence="8">Protein kinase domain-containing protein</fullName>
    </recommendedName>
</protein>
<evidence type="ECO:0000256" key="1">
    <source>
        <dbReference type="ARBA" id="ARBA00022527"/>
    </source>
</evidence>
<dbReference type="Pfam" id="PF00069">
    <property type="entry name" value="Pkinase"/>
    <property type="match status" value="1"/>
</dbReference>
<dbReference type="GO" id="GO:1904853">
    <property type="term" value="P:protein localization to ascospore wall"/>
    <property type="evidence" value="ECO:0007669"/>
    <property type="project" value="EnsemblFungi"/>
</dbReference>
<sequence length="437" mass="50107">MPLLQQNPPIQPPHYSRASQKLKSLLSSYGDNNNTTAAAAAKEINGPVPINMIEKSVVHPPRTIYTKANFSIPGHYEVLQMLGKGSYGTVVSAIDNFNPNYPIRIAIKKITNIFQREVLLKRAIRELKFMHYFKGHKNIVSLINLEIVNEKPYDGLYCYQELIDYDLARVIHSNVQFSEFHIKHFTYQILCGVKYIHSADVIHRDLKPGNILCSISGQLKICDFGLARGISPLFTNTKTSNHITNYVATRWYRAPELILSHKRYNKSIDMWAIGCILAEFYGRKPIFMGQDSMHQISEIVKVLGTPSRDTIIKYGSSRAYDIFCPPKPQYAKIPWIEIYSFASGEALDLIERLLDWDPDRRLTVEESIEHDFVKTVRDKNDEPLCPHGPFNFSYEAEFKSMSNLREVLYAEVKQFQEECATKDIVPSLPVPQQIYPI</sequence>
<comment type="similarity">
    <text evidence="7">Belongs to the protein kinase superfamily.</text>
</comment>
<dbReference type="PROSITE" id="PS00107">
    <property type="entry name" value="PROTEIN_KINASE_ATP"/>
    <property type="match status" value="1"/>
</dbReference>
<dbReference type="GO" id="GO:0070056">
    <property type="term" value="C:prospore membrane leading edge"/>
    <property type="evidence" value="ECO:0007669"/>
    <property type="project" value="EnsemblFungi"/>
</dbReference>
<evidence type="ECO:0000256" key="4">
    <source>
        <dbReference type="ARBA" id="ARBA00022777"/>
    </source>
</evidence>
<dbReference type="GeneID" id="11472294"/>
<dbReference type="SUPFAM" id="SSF56112">
    <property type="entry name" value="Protein kinase-like (PK-like)"/>
    <property type="match status" value="1"/>
</dbReference>
<evidence type="ECO:0000256" key="6">
    <source>
        <dbReference type="PROSITE-ProRule" id="PRU10141"/>
    </source>
</evidence>
<evidence type="ECO:0000259" key="8">
    <source>
        <dbReference type="PROSITE" id="PS50011"/>
    </source>
</evidence>
<keyword evidence="10" id="KW-1185">Reference proteome</keyword>
<dbReference type="SMART" id="SM00220">
    <property type="entry name" value="S_TKc"/>
    <property type="match status" value="1"/>
</dbReference>
<dbReference type="Gene3D" id="3.30.200.20">
    <property type="entry name" value="Phosphorylase Kinase, domain 1"/>
    <property type="match status" value="1"/>
</dbReference>
<dbReference type="GO" id="GO:0004707">
    <property type="term" value="F:MAP kinase activity"/>
    <property type="evidence" value="ECO:0007669"/>
    <property type="project" value="EnsemblFungi"/>
</dbReference>
<keyword evidence="1 7" id="KW-0723">Serine/threonine-protein kinase</keyword>
<dbReference type="InterPro" id="IPR000719">
    <property type="entry name" value="Prot_kinase_dom"/>
</dbReference>
<evidence type="ECO:0000256" key="3">
    <source>
        <dbReference type="ARBA" id="ARBA00022741"/>
    </source>
</evidence>
<dbReference type="OrthoDB" id="192887at2759"/>
<dbReference type="OMA" id="GLYCFQE"/>
<dbReference type="FunCoup" id="G8JS52">
    <property type="interactions" value="313"/>
</dbReference>
<feature type="binding site" evidence="6">
    <location>
        <position position="109"/>
    </location>
    <ligand>
        <name>ATP</name>
        <dbReference type="ChEBI" id="CHEBI:30616"/>
    </ligand>
</feature>
<evidence type="ECO:0000256" key="7">
    <source>
        <dbReference type="RuleBase" id="RU000304"/>
    </source>
</evidence>
<dbReference type="Proteomes" id="UP000006790">
    <property type="component" value="Chromosome 3"/>
</dbReference>
<dbReference type="FunFam" id="1.10.510.10:FF:000040">
    <property type="entry name" value="Mitogen-activated protein kinase"/>
    <property type="match status" value="1"/>
</dbReference>
<dbReference type="InterPro" id="IPR050117">
    <property type="entry name" value="MAPK"/>
</dbReference>
<accession>G8JS52</accession>
<dbReference type="InterPro" id="IPR011009">
    <property type="entry name" value="Kinase-like_dom_sf"/>
</dbReference>
<evidence type="ECO:0000313" key="9">
    <source>
        <dbReference type="EMBL" id="AET38971.1"/>
    </source>
</evidence>
<dbReference type="AlphaFoldDB" id="G8JS52"/>
<dbReference type="GO" id="GO:0005524">
    <property type="term" value="F:ATP binding"/>
    <property type="evidence" value="ECO:0007669"/>
    <property type="project" value="UniProtKB-UniRule"/>
</dbReference>
<dbReference type="RefSeq" id="XP_003645788.1">
    <property type="nucleotide sequence ID" value="XM_003645740.1"/>
</dbReference>
<dbReference type="Gene3D" id="1.10.510.10">
    <property type="entry name" value="Transferase(Phosphotransferase) domain 1"/>
    <property type="match status" value="1"/>
</dbReference>
<keyword evidence="3 6" id="KW-0547">Nucleotide-binding</keyword>
<feature type="domain" description="Protein kinase" evidence="8">
    <location>
        <begin position="76"/>
        <end position="373"/>
    </location>
</feature>
<name>G8JS52_ERECY</name>
<keyword evidence="5 6" id="KW-0067">ATP-binding</keyword>
<dbReference type="eggNOG" id="KOG0660">
    <property type="taxonomic scope" value="Eukaryota"/>
</dbReference>
<dbReference type="HOGENOM" id="CLU_000288_181_1_1"/>
<organism evidence="9 10">
    <name type="scientific">Eremothecium cymbalariae (strain CBS 270.75 / DBVPG 7215 / KCTC 17166 / NRRL Y-17582)</name>
    <name type="common">Yeast</name>
    <dbReference type="NCBI Taxonomy" id="931890"/>
    <lineage>
        <taxon>Eukaryota</taxon>
        <taxon>Fungi</taxon>
        <taxon>Dikarya</taxon>
        <taxon>Ascomycota</taxon>
        <taxon>Saccharomycotina</taxon>
        <taxon>Saccharomycetes</taxon>
        <taxon>Saccharomycetales</taxon>
        <taxon>Saccharomycetaceae</taxon>
        <taxon>Eremothecium</taxon>
    </lineage>
</organism>
<keyword evidence="2" id="KW-0808">Transferase</keyword>
<evidence type="ECO:0000313" key="10">
    <source>
        <dbReference type="Proteomes" id="UP000006790"/>
    </source>
</evidence>
<dbReference type="InterPro" id="IPR008271">
    <property type="entry name" value="Ser/Thr_kinase_AS"/>
</dbReference>
<dbReference type="PANTHER" id="PTHR24055">
    <property type="entry name" value="MITOGEN-ACTIVATED PROTEIN KINASE"/>
    <property type="match status" value="1"/>
</dbReference>
<dbReference type="InterPro" id="IPR017441">
    <property type="entry name" value="Protein_kinase_ATP_BS"/>
</dbReference>
<dbReference type="PROSITE" id="PS50011">
    <property type="entry name" value="PROTEIN_KINASE_DOM"/>
    <property type="match status" value="1"/>
</dbReference>
<proteinExistence type="inferred from homology"/>
<reference evidence="10" key="1">
    <citation type="journal article" date="2012" name="G3 (Bethesda)">
        <title>Pichia sorbitophila, an interspecies yeast hybrid reveals early steps of genome resolution following polyploidization.</title>
        <authorList>
            <person name="Leh Louis V."/>
            <person name="Despons L."/>
            <person name="Friedrich A."/>
            <person name="Martin T."/>
            <person name="Durrens P."/>
            <person name="Casaregola S."/>
            <person name="Neuveglise C."/>
            <person name="Fairhead C."/>
            <person name="Marck C."/>
            <person name="Cruz J.A."/>
            <person name="Straub M.L."/>
            <person name="Kugler V."/>
            <person name="Sacerdot C."/>
            <person name="Uzunov Z."/>
            <person name="Thierry A."/>
            <person name="Weiss S."/>
            <person name="Bleykasten C."/>
            <person name="De Montigny J."/>
            <person name="Jacques N."/>
            <person name="Jung P."/>
            <person name="Lemaire M."/>
            <person name="Mallet S."/>
            <person name="Morel G."/>
            <person name="Richard G.F."/>
            <person name="Sarkar A."/>
            <person name="Savel G."/>
            <person name="Schacherer J."/>
            <person name="Seret M.L."/>
            <person name="Talla E."/>
            <person name="Samson G."/>
            <person name="Jubin C."/>
            <person name="Poulain J."/>
            <person name="Vacherie B."/>
            <person name="Barbe V."/>
            <person name="Pelletier E."/>
            <person name="Sherman D.J."/>
            <person name="Westhof E."/>
            <person name="Weissenbach J."/>
            <person name="Baret P.V."/>
            <person name="Wincker P."/>
            <person name="Gaillardin C."/>
            <person name="Dujon B."/>
            <person name="Souciet J.L."/>
        </authorList>
    </citation>
    <scope>NUCLEOTIDE SEQUENCE [LARGE SCALE GENOMIC DNA]</scope>
    <source>
        <strain evidence="10">CBS 270.75 / DBVPG 7215 / KCTC 17166 / NRRL Y-17582</strain>
    </source>
</reference>
<keyword evidence="4" id="KW-0418">Kinase</keyword>
<gene>
    <name evidence="9" type="ordered locus">Ecym_3488</name>
</gene>
<dbReference type="STRING" id="931890.G8JS52"/>
<dbReference type="InParanoid" id="G8JS52"/>